<gene>
    <name evidence="2" type="ORF">JIN85_15395</name>
</gene>
<evidence type="ECO:0000259" key="1">
    <source>
        <dbReference type="Pfam" id="PF13185"/>
    </source>
</evidence>
<feature type="domain" description="GAF" evidence="1">
    <location>
        <begin position="11"/>
        <end position="142"/>
    </location>
</feature>
<proteinExistence type="predicted"/>
<evidence type="ECO:0000313" key="2">
    <source>
        <dbReference type="EMBL" id="MBK1883801.1"/>
    </source>
</evidence>
<protein>
    <submittedName>
        <fullName evidence="2">GAF domain-containing protein</fullName>
    </submittedName>
</protein>
<dbReference type="Pfam" id="PF13185">
    <property type="entry name" value="GAF_2"/>
    <property type="match status" value="1"/>
</dbReference>
<comment type="caution">
    <text evidence="2">The sequence shown here is derived from an EMBL/GenBank/DDBJ whole genome shotgun (WGS) entry which is preliminary data.</text>
</comment>
<name>A0A934SAC3_9BACT</name>
<dbReference type="EMBL" id="JAENIJ010000028">
    <property type="protein sequence ID" value="MBK1883801.1"/>
    <property type="molecule type" value="Genomic_DNA"/>
</dbReference>
<evidence type="ECO:0000313" key="3">
    <source>
        <dbReference type="Proteomes" id="UP000603141"/>
    </source>
</evidence>
<dbReference type="InterPro" id="IPR029016">
    <property type="entry name" value="GAF-like_dom_sf"/>
</dbReference>
<dbReference type="SUPFAM" id="SSF55781">
    <property type="entry name" value="GAF domain-like"/>
    <property type="match status" value="1"/>
</dbReference>
<organism evidence="2 3">
    <name type="scientific">Luteolibacter pohnpeiensis</name>
    <dbReference type="NCBI Taxonomy" id="454153"/>
    <lineage>
        <taxon>Bacteria</taxon>
        <taxon>Pseudomonadati</taxon>
        <taxon>Verrucomicrobiota</taxon>
        <taxon>Verrucomicrobiia</taxon>
        <taxon>Verrucomicrobiales</taxon>
        <taxon>Verrucomicrobiaceae</taxon>
        <taxon>Luteolibacter</taxon>
    </lineage>
</organism>
<accession>A0A934SAC3</accession>
<dbReference type="InterPro" id="IPR003018">
    <property type="entry name" value="GAF"/>
</dbReference>
<dbReference type="AlphaFoldDB" id="A0A934SAC3"/>
<reference evidence="2" key="1">
    <citation type="submission" date="2021-01" db="EMBL/GenBank/DDBJ databases">
        <title>Modified the classification status of verrucomicrobia.</title>
        <authorList>
            <person name="Feng X."/>
        </authorList>
    </citation>
    <scope>NUCLEOTIDE SEQUENCE</scope>
    <source>
        <strain evidence="2">KCTC 22041</strain>
    </source>
</reference>
<dbReference type="Gene3D" id="3.30.450.40">
    <property type="match status" value="1"/>
</dbReference>
<sequence length="145" mass="15280">MSDSSVYQSYLTKALQHFDCQSGTIHKTDLTGEFLDLVAAVGIPESLMDKVTRIPFGKGIAGVAAQTREPVELCNLQQDLGGVAKAGARATGVSGSLAVPIFSADGAKVIGTLGVGKYTPYDFSDEEKQQLAKHAEEIASAFSRD</sequence>
<keyword evidence="3" id="KW-1185">Reference proteome</keyword>
<dbReference type="Proteomes" id="UP000603141">
    <property type="component" value="Unassembled WGS sequence"/>
</dbReference>
<dbReference type="RefSeq" id="WP_200272308.1">
    <property type="nucleotide sequence ID" value="NZ_JAENIJ010000028.1"/>
</dbReference>